<dbReference type="OrthoDB" id="5508611at2"/>
<organism evidence="2 3">
    <name type="scientific">Corallococcus carmarthensis</name>
    <dbReference type="NCBI Taxonomy" id="2316728"/>
    <lineage>
        <taxon>Bacteria</taxon>
        <taxon>Pseudomonadati</taxon>
        <taxon>Myxococcota</taxon>
        <taxon>Myxococcia</taxon>
        <taxon>Myxococcales</taxon>
        <taxon>Cystobacterineae</taxon>
        <taxon>Myxococcaceae</taxon>
        <taxon>Corallococcus</taxon>
    </lineage>
</organism>
<feature type="region of interest" description="Disordered" evidence="1">
    <location>
        <begin position="280"/>
        <end position="305"/>
    </location>
</feature>
<dbReference type="AlphaFoldDB" id="A0A3A8K5X9"/>
<evidence type="ECO:0000256" key="1">
    <source>
        <dbReference type="SAM" id="MobiDB-lite"/>
    </source>
</evidence>
<dbReference type="Proteomes" id="UP000268313">
    <property type="component" value="Unassembled WGS sequence"/>
</dbReference>
<sequence length="305" mass="34542">MSKVLLLRFVPGLLLVALLSAPPRPVSRQGGGPLLPRPGLLQALFKSQQGLVTDYFWILMLNRIGTAVRPDEYRDVYDYGELVTDLDPRFRQPYLYGGITIPVHLGKGQYANVAESSALLRKGLKALPDNERLAFQLAYNLMFFEQRYKEAADIIQELARRPDAPPWYLALATRLYAQSGDFDSSLSISMALRDGSEDPETRQFYEQRVREILQERTLRAVDAAIAKYRTREGRLPDSLAQLVSKGDLPQLPQDPMGGKLFLGEDGRAYSDAVRFRMELIHDEKSEEGERLVPKPREPQHDDAQP</sequence>
<gene>
    <name evidence="2" type="ORF">D7X32_13685</name>
</gene>
<comment type="caution">
    <text evidence="2">The sequence shown here is derived from an EMBL/GenBank/DDBJ whole genome shotgun (WGS) entry which is preliminary data.</text>
</comment>
<proteinExistence type="predicted"/>
<dbReference type="RefSeq" id="WP_120602983.1">
    <property type="nucleotide sequence ID" value="NZ_JABFJX010000063.1"/>
</dbReference>
<evidence type="ECO:0000313" key="2">
    <source>
        <dbReference type="EMBL" id="RKH03563.1"/>
    </source>
</evidence>
<keyword evidence="3" id="KW-1185">Reference proteome</keyword>
<evidence type="ECO:0000313" key="3">
    <source>
        <dbReference type="Proteomes" id="UP000268313"/>
    </source>
</evidence>
<dbReference type="EMBL" id="RAWE01000039">
    <property type="protein sequence ID" value="RKH03563.1"/>
    <property type="molecule type" value="Genomic_DNA"/>
</dbReference>
<name>A0A3A8K5X9_9BACT</name>
<protein>
    <submittedName>
        <fullName evidence="2">Pilus assembly protein PilG</fullName>
    </submittedName>
</protein>
<accession>A0A3A8K5X9</accession>
<reference evidence="3" key="1">
    <citation type="submission" date="2018-09" db="EMBL/GenBank/DDBJ databases">
        <authorList>
            <person name="Livingstone P.G."/>
            <person name="Whitworth D.E."/>
        </authorList>
    </citation>
    <scope>NUCLEOTIDE SEQUENCE [LARGE SCALE GENOMIC DNA]</scope>
    <source>
        <strain evidence="3">CA043D</strain>
    </source>
</reference>